<dbReference type="GO" id="GO:0032259">
    <property type="term" value="P:methylation"/>
    <property type="evidence" value="ECO:0007669"/>
    <property type="project" value="UniProtKB-KW"/>
</dbReference>
<dbReference type="PANTHER" id="PTHR43167:SF1">
    <property type="entry name" value="PUTATIVE (AFU_ORTHOLOGUE AFUA_6G01830)-RELATED"/>
    <property type="match status" value="1"/>
</dbReference>
<dbReference type="InterPro" id="IPR029063">
    <property type="entry name" value="SAM-dependent_MTases_sf"/>
</dbReference>
<dbReference type="PANTHER" id="PTHR43167">
    <property type="entry name" value="PUTATIVE (AFU_ORTHOLOGUE AFUA_6G01830)-RELATED"/>
    <property type="match status" value="1"/>
</dbReference>
<evidence type="ECO:0000313" key="4">
    <source>
        <dbReference type="EMBL" id="ADI19353.1"/>
    </source>
</evidence>
<reference evidence="4" key="1">
    <citation type="journal article" date="2011" name="Environ. Microbiol.">
        <title>Time-series analyses of Monterey Bay coastal microbial picoplankton using a 'genome proxy' microarray.</title>
        <authorList>
            <person name="Rich V.I."/>
            <person name="Pham V.D."/>
            <person name="Eppley J."/>
            <person name="Shi Y."/>
            <person name="DeLong E.F."/>
        </authorList>
    </citation>
    <scope>NUCLEOTIDE SEQUENCE</scope>
</reference>
<dbReference type="Pfam" id="PF01596">
    <property type="entry name" value="Methyltransf_3"/>
    <property type="match status" value="1"/>
</dbReference>
<accession>E0XY62</accession>
<evidence type="ECO:0000256" key="3">
    <source>
        <dbReference type="ARBA" id="ARBA00022691"/>
    </source>
</evidence>
<protein>
    <submittedName>
        <fullName evidence="4">Predicted o-methyltransferase</fullName>
    </submittedName>
</protein>
<keyword evidence="1 4" id="KW-0489">Methyltransferase</keyword>
<dbReference type="GO" id="GO:0008171">
    <property type="term" value="F:O-methyltransferase activity"/>
    <property type="evidence" value="ECO:0007669"/>
    <property type="project" value="InterPro"/>
</dbReference>
<organism evidence="4">
    <name type="scientific">uncultured Chloroflexi bacterium HF0500_03M05</name>
    <dbReference type="NCBI Taxonomy" id="710737"/>
    <lineage>
        <taxon>Bacteria</taxon>
        <taxon>Bacillati</taxon>
        <taxon>Chloroflexota</taxon>
        <taxon>environmental samples</taxon>
    </lineage>
</organism>
<dbReference type="SUPFAM" id="SSF53335">
    <property type="entry name" value="S-adenosyl-L-methionine-dependent methyltransferases"/>
    <property type="match status" value="1"/>
</dbReference>
<dbReference type="EMBL" id="GU474918">
    <property type="protein sequence ID" value="ADI19353.1"/>
    <property type="molecule type" value="Genomic_DNA"/>
</dbReference>
<evidence type="ECO:0000256" key="2">
    <source>
        <dbReference type="ARBA" id="ARBA00022679"/>
    </source>
</evidence>
<dbReference type="AlphaFoldDB" id="E0XY62"/>
<keyword evidence="3" id="KW-0949">S-adenosyl-L-methionine</keyword>
<dbReference type="Gene3D" id="3.40.50.150">
    <property type="entry name" value="Vaccinia Virus protein VP39"/>
    <property type="match status" value="1"/>
</dbReference>
<evidence type="ECO:0000256" key="1">
    <source>
        <dbReference type="ARBA" id="ARBA00022603"/>
    </source>
</evidence>
<dbReference type="PROSITE" id="PS51682">
    <property type="entry name" value="SAM_OMT_I"/>
    <property type="match status" value="1"/>
</dbReference>
<dbReference type="InterPro" id="IPR002935">
    <property type="entry name" value="SAM_O-MeTrfase"/>
</dbReference>
<proteinExistence type="predicted"/>
<name>E0XY62_9CHLR</name>
<dbReference type="CDD" id="cd02440">
    <property type="entry name" value="AdoMet_MTases"/>
    <property type="match status" value="1"/>
</dbReference>
<keyword evidence="2 4" id="KW-0808">Transferase</keyword>
<sequence>MESEVKRVLHRLEEEDVEDRKMDDRPREERMFTLHSDSAQLLHIMIQTAGCKRLVEIGVAFGYSTIWLAHAAQLTGGRLTSLEVNPKTLEFGKQNVAEAGLSDMVDFIEGDALETLHDIQGPLDFVMMDCWEEIYIPCLEIIVPLLRPGGLLVTDNVTPGESGTDPFIKVLREHPLMETVSVPIGRDIEISVKSLTVMG</sequence>